<evidence type="ECO:0000259" key="1">
    <source>
        <dbReference type="PROSITE" id="PS50093"/>
    </source>
</evidence>
<dbReference type="SUPFAM" id="SSF49299">
    <property type="entry name" value="PKD domain"/>
    <property type="match status" value="1"/>
</dbReference>
<dbReference type="OrthoDB" id="105642at2157"/>
<dbReference type="PROSITE" id="PS50093">
    <property type="entry name" value="PKD"/>
    <property type="match status" value="1"/>
</dbReference>
<comment type="caution">
    <text evidence="2">The sequence shown here is derived from an EMBL/GenBank/DDBJ whole genome shotgun (WGS) entry which is preliminary data.</text>
</comment>
<dbReference type="InterPro" id="IPR013783">
    <property type="entry name" value="Ig-like_fold"/>
</dbReference>
<evidence type="ECO:0000313" key="2">
    <source>
        <dbReference type="EMBL" id="TGC06946.1"/>
    </source>
</evidence>
<dbReference type="SMART" id="SM00089">
    <property type="entry name" value="PKD"/>
    <property type="match status" value="1"/>
</dbReference>
<proteinExistence type="predicted"/>
<evidence type="ECO:0000313" key="3">
    <source>
        <dbReference type="Proteomes" id="UP000297295"/>
    </source>
</evidence>
<dbReference type="CDD" id="cd00146">
    <property type="entry name" value="PKD"/>
    <property type="match status" value="1"/>
</dbReference>
<dbReference type="Pfam" id="PF18911">
    <property type="entry name" value="PKD_4"/>
    <property type="match status" value="1"/>
</dbReference>
<feature type="domain" description="PKD" evidence="1">
    <location>
        <begin position="104"/>
        <end position="172"/>
    </location>
</feature>
<dbReference type="InterPro" id="IPR022409">
    <property type="entry name" value="PKD/Chitinase_dom"/>
</dbReference>
<keyword evidence="3" id="KW-1185">Reference proteome</keyword>
<gene>
    <name evidence="2" type="ORF">CUN85_12470</name>
</gene>
<dbReference type="Proteomes" id="UP000297295">
    <property type="component" value="Unassembled WGS sequence"/>
</dbReference>
<protein>
    <recommendedName>
        <fullName evidence="1">PKD domain-containing protein</fullName>
    </recommendedName>
</protein>
<dbReference type="AlphaFoldDB" id="A0A4E0QX15"/>
<reference evidence="2 3" key="1">
    <citation type="submission" date="2017-11" db="EMBL/GenBank/DDBJ databases">
        <title>Isolation and Characterization of Methanogenic Archaea from Saline Meromictic Lake at Siberia.</title>
        <authorList>
            <person name="Shen Y."/>
            <person name="Huang H.-H."/>
            <person name="Lai M.-C."/>
            <person name="Chen S.-C."/>
        </authorList>
    </citation>
    <scope>NUCLEOTIDE SEQUENCE [LARGE SCALE GENOMIC DNA]</scope>
    <source>
        <strain evidence="2 3">SY-01</strain>
    </source>
</reference>
<dbReference type="InterPro" id="IPR000601">
    <property type="entry name" value="PKD_dom"/>
</dbReference>
<dbReference type="InterPro" id="IPR035986">
    <property type="entry name" value="PKD_dom_sf"/>
</dbReference>
<name>A0A4E0QX15_9EURY</name>
<sequence>MKQIAGDVIGVKMLPIVQDNIIILINNTFDGSATYNAYSHSKFGHTYQVNLMNQDTSKFYTLNGGMDLVTPSEPETEASPANDEEDAYPVAKLAIRFVPGGNGLTFDGGGSTDDNGIVSYSWDFDASNGIQEEATGEVVSHDFSVPGRFKVTMTVTDTKGQQDTDSLLVVVN</sequence>
<organism evidence="2 3">
    <name type="scientific">Methanolobus halotolerans</name>
    <dbReference type="NCBI Taxonomy" id="2052935"/>
    <lineage>
        <taxon>Archaea</taxon>
        <taxon>Methanobacteriati</taxon>
        <taxon>Methanobacteriota</taxon>
        <taxon>Stenosarchaea group</taxon>
        <taxon>Methanomicrobia</taxon>
        <taxon>Methanosarcinales</taxon>
        <taxon>Methanosarcinaceae</taxon>
        <taxon>Methanolobus</taxon>
    </lineage>
</organism>
<dbReference type="Gene3D" id="2.60.40.10">
    <property type="entry name" value="Immunoglobulins"/>
    <property type="match status" value="1"/>
</dbReference>
<accession>A0A4E0QX15</accession>
<dbReference type="EMBL" id="PGGK01000021">
    <property type="protein sequence ID" value="TGC06946.1"/>
    <property type="molecule type" value="Genomic_DNA"/>
</dbReference>